<sequence length="96" mass="11129">MGCTQQKQSSPSRKRNDDSLINGQFDTKLTQNVITIQYLNQKQIRSKINSGRHYNFVLQHVILQNNILNSTIMVRRKNQENLPSKKEYMTSSNGCN</sequence>
<keyword evidence="3" id="KW-1185">Reference proteome</keyword>
<reference evidence="2" key="1">
    <citation type="submission" date="2021-01" db="EMBL/GenBank/DDBJ databases">
        <authorList>
            <consortium name="Genoscope - CEA"/>
            <person name="William W."/>
        </authorList>
    </citation>
    <scope>NUCLEOTIDE SEQUENCE</scope>
</reference>
<evidence type="ECO:0000256" key="1">
    <source>
        <dbReference type="SAM" id="MobiDB-lite"/>
    </source>
</evidence>
<gene>
    <name evidence="2" type="ORF">PPRIM_AZ9-3.1.T0290318</name>
</gene>
<accession>A0A8S1L5J9</accession>
<protein>
    <submittedName>
        <fullName evidence="2">Uncharacterized protein</fullName>
    </submittedName>
</protein>
<organism evidence="2 3">
    <name type="scientific">Paramecium primaurelia</name>
    <dbReference type="NCBI Taxonomy" id="5886"/>
    <lineage>
        <taxon>Eukaryota</taxon>
        <taxon>Sar</taxon>
        <taxon>Alveolata</taxon>
        <taxon>Ciliophora</taxon>
        <taxon>Intramacronucleata</taxon>
        <taxon>Oligohymenophorea</taxon>
        <taxon>Peniculida</taxon>
        <taxon>Parameciidae</taxon>
        <taxon>Paramecium</taxon>
    </lineage>
</organism>
<feature type="region of interest" description="Disordered" evidence="1">
    <location>
        <begin position="1"/>
        <end position="22"/>
    </location>
</feature>
<dbReference type="EMBL" id="CAJJDM010000028">
    <property type="protein sequence ID" value="CAD8060026.1"/>
    <property type="molecule type" value="Genomic_DNA"/>
</dbReference>
<comment type="caution">
    <text evidence="2">The sequence shown here is derived from an EMBL/GenBank/DDBJ whole genome shotgun (WGS) entry which is preliminary data.</text>
</comment>
<feature type="compositionally biased region" description="Polar residues" evidence="1">
    <location>
        <begin position="1"/>
        <end position="11"/>
    </location>
</feature>
<evidence type="ECO:0000313" key="3">
    <source>
        <dbReference type="Proteomes" id="UP000688137"/>
    </source>
</evidence>
<proteinExistence type="predicted"/>
<dbReference type="OMA" id="IMIRRRD"/>
<name>A0A8S1L5J9_PARPR</name>
<dbReference type="Proteomes" id="UP000688137">
    <property type="component" value="Unassembled WGS sequence"/>
</dbReference>
<dbReference type="AlphaFoldDB" id="A0A8S1L5J9"/>
<evidence type="ECO:0000313" key="2">
    <source>
        <dbReference type="EMBL" id="CAD8060026.1"/>
    </source>
</evidence>